<dbReference type="Pfam" id="PF17170">
    <property type="entry name" value="DUF5128"/>
    <property type="match status" value="1"/>
</dbReference>
<reference evidence="1" key="1">
    <citation type="submission" date="2016-01" db="EMBL/GenBank/DDBJ databases">
        <title>Genome sequencing of Roseivirga ehrenbergii KMM 6017.</title>
        <authorList>
            <person name="Selvaratnam C."/>
            <person name="Thevarajoo S."/>
            <person name="Goh K.M."/>
            <person name="Ee R."/>
            <person name="Chan K.-G."/>
            <person name="Chong C.S."/>
        </authorList>
    </citation>
    <scope>NUCLEOTIDE SEQUENCE [LARGE SCALE GENOMIC DNA]</scope>
    <source>
        <strain evidence="1">KMM 6017</strain>
    </source>
</reference>
<comment type="caution">
    <text evidence="1">The sequence shown here is derived from an EMBL/GenBank/DDBJ whole genome shotgun (WGS) entry which is preliminary data.</text>
</comment>
<protein>
    <recommendedName>
        <fullName evidence="3">6-bladed beta-propeller</fullName>
    </recommendedName>
</protein>
<accession>A0A150XEA1</accession>
<evidence type="ECO:0008006" key="3">
    <source>
        <dbReference type="Google" id="ProtNLM"/>
    </source>
</evidence>
<evidence type="ECO:0000313" key="1">
    <source>
        <dbReference type="EMBL" id="KYG77079.1"/>
    </source>
</evidence>
<evidence type="ECO:0000313" key="2">
    <source>
        <dbReference type="Proteomes" id="UP000075583"/>
    </source>
</evidence>
<proteinExistence type="predicted"/>
<dbReference type="STRING" id="279360.MB14_02445"/>
<dbReference type="AlphaFoldDB" id="A0A150XEA1"/>
<dbReference type="RefSeq" id="WP_062591189.1">
    <property type="nucleotide sequence ID" value="NZ_LQZQ01000012.1"/>
</dbReference>
<dbReference type="EMBL" id="LQZQ01000012">
    <property type="protein sequence ID" value="KYG77079.1"/>
    <property type="molecule type" value="Genomic_DNA"/>
</dbReference>
<dbReference type="Proteomes" id="UP000075583">
    <property type="component" value="Unassembled WGS sequence"/>
</dbReference>
<keyword evidence="2" id="KW-1185">Reference proteome</keyword>
<organism evidence="1 2">
    <name type="scientific">Roseivirga ehrenbergii (strain DSM 102268 / JCM 13514 / KCTC 12282 / NCIMB 14502 / KMM 6017)</name>
    <dbReference type="NCBI Taxonomy" id="279360"/>
    <lineage>
        <taxon>Bacteria</taxon>
        <taxon>Pseudomonadati</taxon>
        <taxon>Bacteroidota</taxon>
        <taxon>Cytophagia</taxon>
        <taxon>Cytophagales</taxon>
        <taxon>Roseivirgaceae</taxon>
        <taxon>Roseivirga</taxon>
    </lineage>
</organism>
<name>A0A150XEA1_ROSEK</name>
<sequence length="382" mass="44418">MNKSCFFILLIFSTALKAQNLPKLERFEIDIDAPRTNFFDAIDHIEVIRLEENENSLISSWDSYFKTPNGFGVPNKEGTNFYRSIALFDVKGDYKNVISNYGQGPNEYSNISDAWFSKGRIELYSGWSRLLLRYSEDGEHIETLKAGYDKAINGQEMIPYKNGYLFEPRNPSSPNTVIAYDGFYITDDKLRIMSKGAFINNPKRVPENIEGNISQLEEAVFYSKPLTDTVYQIIDGKEYPRFKFDFGKQWLWSDPTSNVSMNRDIKVMLKGNKVYKVKPGIGKNYIMVSYNLNPMSQRKGMINRKSGKFTRFDMRKNNKEDYDINFLEWEDGRLVGFIAAYDFEEFMDNLDNDQWTVNGGFDLEEIFQSENPVLLKIKFKSK</sequence>
<dbReference type="OrthoDB" id="832665at2"/>
<gene>
    <name evidence="1" type="ORF">MB14_02445</name>
</gene>